<evidence type="ECO:0000256" key="1">
    <source>
        <dbReference type="SAM" id="MobiDB-lite"/>
    </source>
</evidence>
<feature type="compositionally biased region" description="Pro residues" evidence="1">
    <location>
        <begin position="410"/>
        <end position="419"/>
    </location>
</feature>
<dbReference type="AlphaFoldDB" id="A0A6A4GEC6"/>
<evidence type="ECO:0000313" key="3">
    <source>
        <dbReference type="Proteomes" id="UP000799118"/>
    </source>
</evidence>
<feature type="compositionally biased region" description="Basic residues" evidence="1">
    <location>
        <begin position="260"/>
        <end position="274"/>
    </location>
</feature>
<feature type="compositionally biased region" description="Pro residues" evidence="1">
    <location>
        <begin position="101"/>
        <end position="112"/>
    </location>
</feature>
<feature type="compositionally biased region" description="Low complexity" evidence="1">
    <location>
        <begin position="172"/>
        <end position="197"/>
    </location>
</feature>
<accession>A0A6A4GEC6</accession>
<feature type="compositionally biased region" description="Low complexity" evidence="1">
    <location>
        <begin position="239"/>
        <end position="248"/>
    </location>
</feature>
<evidence type="ECO:0000313" key="2">
    <source>
        <dbReference type="EMBL" id="KAE9383723.1"/>
    </source>
</evidence>
<gene>
    <name evidence="2" type="ORF">BT96DRAFT_1008844</name>
</gene>
<dbReference type="EMBL" id="ML770349">
    <property type="protein sequence ID" value="KAE9383723.1"/>
    <property type="molecule type" value="Genomic_DNA"/>
</dbReference>
<organism evidence="2 3">
    <name type="scientific">Gymnopus androsaceus JB14</name>
    <dbReference type="NCBI Taxonomy" id="1447944"/>
    <lineage>
        <taxon>Eukaryota</taxon>
        <taxon>Fungi</taxon>
        <taxon>Dikarya</taxon>
        <taxon>Basidiomycota</taxon>
        <taxon>Agaricomycotina</taxon>
        <taxon>Agaricomycetes</taxon>
        <taxon>Agaricomycetidae</taxon>
        <taxon>Agaricales</taxon>
        <taxon>Marasmiineae</taxon>
        <taxon>Omphalotaceae</taxon>
        <taxon>Gymnopus</taxon>
    </lineage>
</organism>
<feature type="region of interest" description="Disordered" evidence="1">
    <location>
        <begin position="366"/>
        <end position="436"/>
    </location>
</feature>
<sequence>MPTETGTPKLYPVDLVPKTPHASSPLPNAPTPEYTTALYLRALPAYSPFAFTRTRLAPSCPPLSPRRPLSGDRFTAPTAHGRAHPAQPHAPSRSLRIPVSAPNPPPPPPPPRLQTLPTSRPPPLTHVSTTLPQDPIPSPRTGTCTHSHHSAHAHHPPPPGHHTLNSRSRNRASPPHNSLASLAPPAPSSRTPRLPTRPLHHPTVEPSGHHLARHNRPLTPRRDPQSPPHPAPPPPAPHTPGTRPPATASATPHAREVLAHHSRASHSSPRRPHNARSTTTPRTRTHPTPPTRRPLHRSTLSGNAQARHNHAAQPRRRTRRTALTFRPLLLAHLSRAPVPATAAASSPSPLLHPPTPYLHALHDSRARTAPRTPPPSWQRAPSHTLSPGPPSLLPQDTARGLCNPRTPSSTAPPPPPSHAAPPQQRTAAHTPPERARENVAGNTIRYPPSSLTTSIQSLFLTVSTFTLPSLNLAQFFSFSYFHISRSVYKGSYSISE</sequence>
<feature type="region of interest" description="Disordered" evidence="1">
    <location>
        <begin position="55"/>
        <end position="320"/>
    </location>
</feature>
<feature type="compositionally biased region" description="Basic residues" evidence="1">
    <location>
        <begin position="146"/>
        <end position="155"/>
    </location>
</feature>
<feature type="compositionally biased region" description="Basic residues" evidence="1">
    <location>
        <begin position="307"/>
        <end position="320"/>
    </location>
</feature>
<name>A0A6A4GEC6_9AGAR</name>
<reference evidence="2" key="1">
    <citation type="journal article" date="2019" name="Environ. Microbiol.">
        <title>Fungal ecological strategies reflected in gene transcription - a case study of two litter decomposers.</title>
        <authorList>
            <person name="Barbi F."/>
            <person name="Kohler A."/>
            <person name="Barry K."/>
            <person name="Baskaran P."/>
            <person name="Daum C."/>
            <person name="Fauchery L."/>
            <person name="Ihrmark K."/>
            <person name="Kuo A."/>
            <person name="LaButti K."/>
            <person name="Lipzen A."/>
            <person name="Morin E."/>
            <person name="Grigoriev I.V."/>
            <person name="Henrissat B."/>
            <person name="Lindahl B."/>
            <person name="Martin F."/>
        </authorList>
    </citation>
    <scope>NUCLEOTIDE SEQUENCE</scope>
    <source>
        <strain evidence="2">JB14</strain>
    </source>
</reference>
<proteinExistence type="predicted"/>
<feature type="compositionally biased region" description="Pro residues" evidence="1">
    <location>
        <begin position="225"/>
        <end position="238"/>
    </location>
</feature>
<keyword evidence="3" id="KW-1185">Reference proteome</keyword>
<protein>
    <submittedName>
        <fullName evidence="2">Uncharacterized protein</fullName>
    </submittedName>
</protein>
<dbReference type="Proteomes" id="UP000799118">
    <property type="component" value="Unassembled WGS sequence"/>
</dbReference>
<feature type="region of interest" description="Disordered" evidence="1">
    <location>
        <begin position="1"/>
        <end position="31"/>
    </location>
</feature>